<accession>A0A4C1TR97</accession>
<keyword evidence="2" id="KW-1185">Reference proteome</keyword>
<dbReference type="Proteomes" id="UP000299102">
    <property type="component" value="Unassembled WGS sequence"/>
</dbReference>
<gene>
    <name evidence="1" type="ORF">EVAR_10068_1</name>
</gene>
<dbReference type="EMBL" id="BGZK01000079">
    <property type="protein sequence ID" value="GBP16497.1"/>
    <property type="molecule type" value="Genomic_DNA"/>
</dbReference>
<dbReference type="AlphaFoldDB" id="A0A4C1TR97"/>
<sequence length="168" mass="18786">MKSLNITKKEGMLSSSLIKEDKATTNFKSPIVVTQIVNGDLYESLTARNYSEEQRKLCRKTNERTSKSCHKSACDLGAANVDAASRASARGTLLSKKNPSRVEAVLPNLDRARTNELRQTSKKTEIEAIVKIVFTLRVDWNIDSAKLSSVDVPLDKDKRELQENVIMM</sequence>
<protein>
    <submittedName>
        <fullName evidence="1">Uncharacterized protein</fullName>
    </submittedName>
</protein>
<reference evidence="1 2" key="1">
    <citation type="journal article" date="2019" name="Commun. Biol.">
        <title>The bagworm genome reveals a unique fibroin gene that provides high tensile strength.</title>
        <authorList>
            <person name="Kono N."/>
            <person name="Nakamura H."/>
            <person name="Ohtoshi R."/>
            <person name="Tomita M."/>
            <person name="Numata K."/>
            <person name="Arakawa K."/>
        </authorList>
    </citation>
    <scope>NUCLEOTIDE SEQUENCE [LARGE SCALE GENOMIC DNA]</scope>
</reference>
<name>A0A4C1TR97_EUMVA</name>
<evidence type="ECO:0000313" key="1">
    <source>
        <dbReference type="EMBL" id="GBP16497.1"/>
    </source>
</evidence>
<proteinExistence type="predicted"/>
<organism evidence="1 2">
    <name type="scientific">Eumeta variegata</name>
    <name type="common">Bagworm moth</name>
    <name type="synonym">Eumeta japonica</name>
    <dbReference type="NCBI Taxonomy" id="151549"/>
    <lineage>
        <taxon>Eukaryota</taxon>
        <taxon>Metazoa</taxon>
        <taxon>Ecdysozoa</taxon>
        <taxon>Arthropoda</taxon>
        <taxon>Hexapoda</taxon>
        <taxon>Insecta</taxon>
        <taxon>Pterygota</taxon>
        <taxon>Neoptera</taxon>
        <taxon>Endopterygota</taxon>
        <taxon>Lepidoptera</taxon>
        <taxon>Glossata</taxon>
        <taxon>Ditrysia</taxon>
        <taxon>Tineoidea</taxon>
        <taxon>Psychidae</taxon>
        <taxon>Oiketicinae</taxon>
        <taxon>Eumeta</taxon>
    </lineage>
</organism>
<comment type="caution">
    <text evidence="1">The sequence shown here is derived from an EMBL/GenBank/DDBJ whole genome shotgun (WGS) entry which is preliminary data.</text>
</comment>
<evidence type="ECO:0000313" key="2">
    <source>
        <dbReference type="Proteomes" id="UP000299102"/>
    </source>
</evidence>